<organism evidence="2 3">
    <name type="scientific">Candidatus Litorirhabdus singularis</name>
    <dbReference type="NCBI Taxonomy" id="2518993"/>
    <lineage>
        <taxon>Bacteria</taxon>
        <taxon>Pseudomonadati</taxon>
        <taxon>Pseudomonadota</taxon>
        <taxon>Gammaproteobacteria</taxon>
        <taxon>Cellvibrionales</taxon>
        <taxon>Halieaceae</taxon>
        <taxon>Candidatus Litorirhabdus</taxon>
    </lineage>
</organism>
<dbReference type="Gene3D" id="3.10.450.50">
    <property type="match status" value="1"/>
</dbReference>
<keyword evidence="3" id="KW-1185">Reference proteome</keyword>
<comment type="caution">
    <text evidence="2">The sequence shown here is derived from an EMBL/GenBank/DDBJ whole genome shotgun (WGS) entry which is preliminary data.</text>
</comment>
<gene>
    <name evidence="2" type="ORF">EYC98_06560</name>
</gene>
<accession>A0ABT3TFJ0</accession>
<protein>
    <submittedName>
        <fullName evidence="2">Nuclear transport factor 2 family protein</fullName>
    </submittedName>
</protein>
<sequence length="152" mass="16845">MAAIDQVLKFAAGFEETYIDDNWERLLPFFTENAKYTVVGGPMACEIEGRSAILAGLKKSLDGLDRRFSERRIEVTGGPEILHLDAGEKVMLNWEASYELAGLDCPVLPGSSVITVVDGLITHLQDEYDDVEVEPFAKWLAENGADFDGRYV</sequence>
<dbReference type="EMBL" id="SHNN01000001">
    <property type="protein sequence ID" value="MCX2980536.1"/>
    <property type="molecule type" value="Genomic_DNA"/>
</dbReference>
<dbReference type="InterPro" id="IPR037401">
    <property type="entry name" value="SnoaL-like"/>
</dbReference>
<feature type="domain" description="SnoaL-like" evidence="1">
    <location>
        <begin position="16"/>
        <end position="123"/>
    </location>
</feature>
<dbReference type="Pfam" id="PF12680">
    <property type="entry name" value="SnoaL_2"/>
    <property type="match status" value="1"/>
</dbReference>
<reference evidence="2" key="1">
    <citation type="submission" date="2019-02" db="EMBL/GenBank/DDBJ databases">
        <authorList>
            <person name="Li S.-H."/>
        </authorList>
    </citation>
    <scope>NUCLEOTIDE SEQUENCE</scope>
    <source>
        <strain evidence="2">IMCC14734</strain>
    </source>
</reference>
<dbReference type="RefSeq" id="WP_279244513.1">
    <property type="nucleotide sequence ID" value="NZ_SHNN01000001.1"/>
</dbReference>
<evidence type="ECO:0000313" key="3">
    <source>
        <dbReference type="Proteomes" id="UP001143362"/>
    </source>
</evidence>
<dbReference type="SUPFAM" id="SSF54427">
    <property type="entry name" value="NTF2-like"/>
    <property type="match status" value="1"/>
</dbReference>
<evidence type="ECO:0000259" key="1">
    <source>
        <dbReference type="Pfam" id="PF12680"/>
    </source>
</evidence>
<dbReference type="InterPro" id="IPR032710">
    <property type="entry name" value="NTF2-like_dom_sf"/>
</dbReference>
<evidence type="ECO:0000313" key="2">
    <source>
        <dbReference type="EMBL" id="MCX2980536.1"/>
    </source>
</evidence>
<proteinExistence type="predicted"/>
<dbReference type="Proteomes" id="UP001143362">
    <property type="component" value="Unassembled WGS sequence"/>
</dbReference>
<name>A0ABT3TFJ0_9GAMM</name>